<dbReference type="Gene3D" id="3.40.50.10540">
    <property type="entry name" value="Crotonobetainyl-coa:carnitine coa-transferase, domain 1"/>
    <property type="match status" value="2"/>
</dbReference>
<name>A0A9W6NV87_9PSEU</name>
<organism evidence="2 3">
    <name type="scientific">Pseudonocardia halophobica</name>
    <dbReference type="NCBI Taxonomy" id="29401"/>
    <lineage>
        <taxon>Bacteria</taxon>
        <taxon>Bacillati</taxon>
        <taxon>Actinomycetota</taxon>
        <taxon>Actinomycetes</taxon>
        <taxon>Pseudonocardiales</taxon>
        <taxon>Pseudonocardiaceae</taxon>
        <taxon>Pseudonocardia</taxon>
    </lineage>
</organism>
<evidence type="ECO:0000256" key="1">
    <source>
        <dbReference type="SAM" id="MobiDB-lite"/>
    </source>
</evidence>
<dbReference type="SUPFAM" id="SSF89796">
    <property type="entry name" value="CoA-transferase family III (CaiB/BaiF)"/>
    <property type="match status" value="1"/>
</dbReference>
<dbReference type="InterPro" id="IPR023606">
    <property type="entry name" value="CoA-Trfase_III_dom_1_sf"/>
</dbReference>
<dbReference type="InterPro" id="IPR003673">
    <property type="entry name" value="CoA-Trfase_fam_III"/>
</dbReference>
<reference evidence="2" key="2">
    <citation type="submission" date="2023-01" db="EMBL/GenBank/DDBJ databases">
        <authorList>
            <person name="Sun Q."/>
            <person name="Evtushenko L."/>
        </authorList>
    </citation>
    <scope>NUCLEOTIDE SEQUENCE</scope>
    <source>
        <strain evidence="2">VKM Ac-1069</strain>
    </source>
</reference>
<proteinExistence type="predicted"/>
<dbReference type="PANTHER" id="PTHR48228:SF5">
    <property type="entry name" value="ALPHA-METHYLACYL-COA RACEMASE"/>
    <property type="match status" value="1"/>
</dbReference>
<dbReference type="PANTHER" id="PTHR48228">
    <property type="entry name" value="SUCCINYL-COA--D-CITRAMALATE COA-TRANSFERASE"/>
    <property type="match status" value="1"/>
</dbReference>
<dbReference type="EMBL" id="BSFQ01000005">
    <property type="protein sequence ID" value="GLL10604.1"/>
    <property type="molecule type" value="Genomic_DNA"/>
</dbReference>
<evidence type="ECO:0000313" key="3">
    <source>
        <dbReference type="Proteomes" id="UP001143463"/>
    </source>
</evidence>
<sequence length="436" mass="47273">MLGGALAGIRVVEIASDHAASAGKLLAELGAEVVLVEPPGGHPGRRYPPFAEDVPGDDRSLWWWHYQCGKRSIVLDLEDAGGRDGFRELVRHSDLVLEGEPPGRLGGLGIDADRCRAADGRLVWVSVTGYGRETARRDEQFTDLTLQAGGGQMWMTGYDDHRLPPVRWGGDQGFHIGGVWAVIGALVALHGRVRDGAGTLVDVSMHAAANVTTEQGNHHWLVARQEVGRLTCRHAAPVGRPTQETMAVSADGIWVNTGVPGRLPRDYAQLLGWLAELGLADGFAESVWLDIGARREATDYGAVGLDPEVTECLSAARSAMTLIATTLSAREFFEGAQRRGIACGPLYSPDEAMDSVHSRARGFPVRLYYEEVDREVEHPGAPFVLHGAPWSAPRRAPKLGEYQHLAPSARLDPAPPRIGLAHRTSEHVRHEEQKCP</sequence>
<evidence type="ECO:0000313" key="2">
    <source>
        <dbReference type="EMBL" id="GLL10604.1"/>
    </source>
</evidence>
<evidence type="ECO:0008006" key="4">
    <source>
        <dbReference type="Google" id="ProtNLM"/>
    </source>
</evidence>
<gene>
    <name evidence="2" type="ORF">GCM10017577_17440</name>
</gene>
<comment type="caution">
    <text evidence="2">The sequence shown here is derived from an EMBL/GenBank/DDBJ whole genome shotgun (WGS) entry which is preliminary data.</text>
</comment>
<accession>A0A9W6NV87</accession>
<feature type="region of interest" description="Disordered" evidence="1">
    <location>
        <begin position="407"/>
        <end position="436"/>
    </location>
</feature>
<feature type="compositionally biased region" description="Basic and acidic residues" evidence="1">
    <location>
        <begin position="423"/>
        <end position="436"/>
    </location>
</feature>
<dbReference type="GO" id="GO:0003824">
    <property type="term" value="F:catalytic activity"/>
    <property type="evidence" value="ECO:0007669"/>
    <property type="project" value="InterPro"/>
</dbReference>
<dbReference type="RefSeq" id="WP_051736811.1">
    <property type="nucleotide sequence ID" value="NZ_BAAAUZ010000002.1"/>
</dbReference>
<dbReference type="Proteomes" id="UP001143463">
    <property type="component" value="Unassembled WGS sequence"/>
</dbReference>
<dbReference type="Pfam" id="PF02515">
    <property type="entry name" value="CoA_transf_3"/>
    <property type="match status" value="1"/>
</dbReference>
<dbReference type="InterPro" id="IPR050509">
    <property type="entry name" value="CoA-transferase_III"/>
</dbReference>
<reference evidence="2" key="1">
    <citation type="journal article" date="2014" name="Int. J. Syst. Evol. Microbiol.">
        <title>Complete genome sequence of Corynebacterium casei LMG S-19264T (=DSM 44701T), isolated from a smear-ripened cheese.</title>
        <authorList>
            <consortium name="US DOE Joint Genome Institute (JGI-PGF)"/>
            <person name="Walter F."/>
            <person name="Albersmeier A."/>
            <person name="Kalinowski J."/>
            <person name="Ruckert C."/>
        </authorList>
    </citation>
    <scope>NUCLEOTIDE SEQUENCE</scope>
    <source>
        <strain evidence="2">VKM Ac-1069</strain>
    </source>
</reference>
<protein>
    <recommendedName>
        <fullName evidence="4">Carnitine dehydratase</fullName>
    </recommendedName>
</protein>
<keyword evidence="3" id="KW-1185">Reference proteome</keyword>
<dbReference type="AlphaFoldDB" id="A0A9W6NV87"/>